<keyword evidence="4" id="KW-1133">Transmembrane helix</keyword>
<dbReference type="EMBL" id="CP042905">
    <property type="protein sequence ID" value="QEE14977.2"/>
    <property type="molecule type" value="Genomic_DNA"/>
</dbReference>
<dbReference type="OrthoDB" id="117970at2157"/>
<evidence type="ECO:0000256" key="4">
    <source>
        <dbReference type="ARBA" id="ARBA00022989"/>
    </source>
</evidence>
<dbReference type="InterPro" id="IPR020846">
    <property type="entry name" value="MFS_dom"/>
</dbReference>
<dbReference type="PANTHER" id="PTHR43124:SF3">
    <property type="entry name" value="CHLORAMPHENICOL EFFLUX PUMP RV0191"/>
    <property type="match status" value="1"/>
</dbReference>
<evidence type="ECO:0000256" key="3">
    <source>
        <dbReference type="ARBA" id="ARBA00022692"/>
    </source>
</evidence>
<protein>
    <submittedName>
        <fullName evidence="6">MFS transporter</fullName>
    </submittedName>
</protein>
<dbReference type="AlphaFoldDB" id="A0A5B9D7V9"/>
<sequence>MTVKYLPAQFAGDSVMFAFTFSAFSLGKILTMILFAKLSDRIGRKKILLLAFSLYSLGTFLAGIAQTPLQFMIFRFIKGTSAFEGVVLALINDYYKEGERGKAMAIFSASFGIGALIGSVLGGYFLIWFEYKTSFFILGFVTLLSILFVFLCISNHPDQKIEIIRKTSEYLKKERKLRLNKTLKTKNYILAVIINFLLMFCLQGISTYMIFIILNHYLILEELSGLILFPITFSYIFFALVMGKKENPIRIIRFGLIILTISLFSVIILNFYDFILIFVIAAGISSSALGAITPAVDNYISSFIPKSIRGETLGIYRSLSLIGSVFGAITAGYLGNVSWIFSPFLAMAFIALISFLVSWVFLK</sequence>
<proteinExistence type="predicted"/>
<dbReference type="GO" id="GO:0022857">
    <property type="term" value="F:transmembrane transporter activity"/>
    <property type="evidence" value="ECO:0007669"/>
    <property type="project" value="InterPro"/>
</dbReference>
<keyword evidence="5" id="KW-0472">Membrane</keyword>
<dbReference type="PANTHER" id="PTHR43124">
    <property type="entry name" value="PURINE EFFLUX PUMP PBUE"/>
    <property type="match status" value="1"/>
</dbReference>
<evidence type="ECO:0000313" key="6">
    <source>
        <dbReference type="EMBL" id="QEE14977.2"/>
    </source>
</evidence>
<dbReference type="KEGG" id="psyt:DSAG12_00800"/>
<keyword evidence="3" id="KW-0812">Transmembrane</keyword>
<evidence type="ECO:0000256" key="5">
    <source>
        <dbReference type="ARBA" id="ARBA00023136"/>
    </source>
</evidence>
<dbReference type="GO" id="GO:0005886">
    <property type="term" value="C:plasma membrane"/>
    <property type="evidence" value="ECO:0007669"/>
    <property type="project" value="UniProtKB-SubCell"/>
</dbReference>
<keyword evidence="2" id="KW-1003">Cell membrane</keyword>
<evidence type="ECO:0000256" key="1">
    <source>
        <dbReference type="ARBA" id="ARBA00004651"/>
    </source>
</evidence>
<dbReference type="InterPro" id="IPR050189">
    <property type="entry name" value="MFS_Efflux_Transporters"/>
</dbReference>
<dbReference type="Pfam" id="PF07690">
    <property type="entry name" value="MFS_1"/>
    <property type="match status" value="1"/>
</dbReference>
<dbReference type="InterPro" id="IPR011701">
    <property type="entry name" value="MFS"/>
</dbReference>
<evidence type="ECO:0000313" key="7">
    <source>
        <dbReference type="Proteomes" id="UP000321408"/>
    </source>
</evidence>
<keyword evidence="7" id="KW-1185">Reference proteome</keyword>
<reference evidence="6 7" key="2">
    <citation type="journal article" date="2024" name="Int. J. Syst. Evol. Microbiol.">
        <title>Promethearchaeum syntrophicum gen. nov., sp. nov., an anaerobic, obligately syntrophic archaeon, the first isolate of the lineage 'Asgard' archaea, and proposal of the new archaeal phylum Promethearchaeota phyl. nov. and kingdom Promethearchaeati regn. nov.</title>
        <authorList>
            <person name="Imachi H."/>
            <person name="Nobu M.K."/>
            <person name="Kato S."/>
            <person name="Takaki Y."/>
            <person name="Miyazaki M."/>
            <person name="Miyata M."/>
            <person name="Ogawara M."/>
            <person name="Saito Y."/>
            <person name="Sakai S."/>
            <person name="Tahara Y.O."/>
            <person name="Takano Y."/>
            <person name="Tasumi E."/>
            <person name="Uematsu K."/>
            <person name="Yoshimura T."/>
            <person name="Itoh T."/>
            <person name="Ohkuma M."/>
            <person name="Takai K."/>
        </authorList>
    </citation>
    <scope>NUCLEOTIDE SEQUENCE [LARGE SCALE GENOMIC DNA]</scope>
    <source>
        <strain evidence="6 7">MK-D1</strain>
    </source>
</reference>
<organism evidence="6 7">
    <name type="scientific">Promethearchaeum syntrophicum</name>
    <dbReference type="NCBI Taxonomy" id="2594042"/>
    <lineage>
        <taxon>Archaea</taxon>
        <taxon>Promethearchaeati</taxon>
        <taxon>Promethearchaeota</taxon>
        <taxon>Promethearchaeia</taxon>
        <taxon>Promethearchaeales</taxon>
        <taxon>Promethearchaeaceae</taxon>
        <taxon>Promethearchaeum</taxon>
    </lineage>
</organism>
<dbReference type="InterPro" id="IPR036259">
    <property type="entry name" value="MFS_trans_sf"/>
</dbReference>
<evidence type="ECO:0000256" key="2">
    <source>
        <dbReference type="ARBA" id="ARBA00022475"/>
    </source>
</evidence>
<comment type="subcellular location">
    <subcellularLocation>
        <location evidence="1">Cell membrane</location>
        <topology evidence="1">Multi-pass membrane protein</topology>
    </subcellularLocation>
</comment>
<accession>A0A5B9D7V9</accession>
<dbReference type="Proteomes" id="UP000321408">
    <property type="component" value="Chromosome"/>
</dbReference>
<dbReference type="SUPFAM" id="SSF103473">
    <property type="entry name" value="MFS general substrate transporter"/>
    <property type="match status" value="1"/>
</dbReference>
<dbReference type="CDD" id="cd17325">
    <property type="entry name" value="MFS_MdtG_SLC18_like"/>
    <property type="match status" value="1"/>
</dbReference>
<dbReference type="PROSITE" id="PS50850">
    <property type="entry name" value="MFS"/>
    <property type="match status" value="1"/>
</dbReference>
<reference evidence="6 7" key="1">
    <citation type="journal article" date="2020" name="Nature">
        <title>Isolation of an archaeon at the prokaryote-eukaryote interface.</title>
        <authorList>
            <person name="Imachi H."/>
            <person name="Nobu M.K."/>
            <person name="Nakahara N."/>
            <person name="Morono Y."/>
            <person name="Ogawara M."/>
            <person name="Takaki Y."/>
            <person name="Takano Y."/>
            <person name="Uematsu K."/>
            <person name="Ikuta T."/>
            <person name="Ito M."/>
            <person name="Matsui Y."/>
            <person name="Miyazaki M."/>
            <person name="Murata K."/>
            <person name="Saito Y."/>
            <person name="Sakai S."/>
            <person name="Song C."/>
            <person name="Tasumi E."/>
            <person name="Yamanaka Y."/>
            <person name="Yamaguchi T."/>
            <person name="Kamagata Y."/>
            <person name="Tamaki H."/>
            <person name="Takai K."/>
        </authorList>
    </citation>
    <scope>NUCLEOTIDE SEQUENCE [LARGE SCALE GENOMIC DNA]</scope>
    <source>
        <strain evidence="6 7">MK-D1</strain>
    </source>
</reference>
<name>A0A5B9D7V9_9ARCH</name>
<dbReference type="Gene3D" id="1.20.1250.20">
    <property type="entry name" value="MFS general substrate transporter like domains"/>
    <property type="match status" value="1"/>
</dbReference>
<gene>
    <name evidence="6" type="ORF">DSAG12_00800</name>
</gene>